<evidence type="ECO:0000256" key="4">
    <source>
        <dbReference type="ARBA" id="ARBA00022989"/>
    </source>
</evidence>
<evidence type="ECO:0000259" key="7">
    <source>
        <dbReference type="Pfam" id="PF02687"/>
    </source>
</evidence>
<dbReference type="PANTHER" id="PTHR30572">
    <property type="entry name" value="MEMBRANE COMPONENT OF TRANSPORTER-RELATED"/>
    <property type="match status" value="1"/>
</dbReference>
<feature type="transmembrane region" description="Helical" evidence="6">
    <location>
        <begin position="434"/>
        <end position="458"/>
    </location>
</feature>
<dbReference type="InterPro" id="IPR025857">
    <property type="entry name" value="MacB_PCD"/>
</dbReference>
<dbReference type="Pfam" id="PF12704">
    <property type="entry name" value="MacB_PCD"/>
    <property type="match status" value="1"/>
</dbReference>
<evidence type="ECO:0000256" key="3">
    <source>
        <dbReference type="ARBA" id="ARBA00022692"/>
    </source>
</evidence>
<keyword evidence="3 6" id="KW-0812">Transmembrane</keyword>
<feature type="transmembrane region" description="Helical" evidence="6">
    <location>
        <begin position="770"/>
        <end position="792"/>
    </location>
</feature>
<evidence type="ECO:0000256" key="5">
    <source>
        <dbReference type="ARBA" id="ARBA00023136"/>
    </source>
</evidence>
<protein>
    <submittedName>
        <fullName evidence="9">ABC transporter permease</fullName>
    </submittedName>
</protein>
<dbReference type="Proteomes" id="UP001172083">
    <property type="component" value="Unassembled WGS sequence"/>
</dbReference>
<feature type="transmembrane region" description="Helical" evidence="6">
    <location>
        <begin position="294"/>
        <end position="315"/>
    </location>
</feature>
<dbReference type="Pfam" id="PF02687">
    <property type="entry name" value="FtsX"/>
    <property type="match status" value="2"/>
</dbReference>
<keyword evidence="10" id="KW-1185">Reference proteome</keyword>
<feature type="domain" description="ABC3 transporter permease C-terminal" evidence="7">
    <location>
        <begin position="301"/>
        <end position="417"/>
    </location>
</feature>
<feature type="transmembrane region" description="Helical" evidence="6">
    <location>
        <begin position="20"/>
        <end position="41"/>
    </location>
</feature>
<evidence type="ECO:0000256" key="6">
    <source>
        <dbReference type="SAM" id="Phobius"/>
    </source>
</evidence>
<feature type="domain" description="MacB-like periplasmic core" evidence="8">
    <location>
        <begin position="21"/>
        <end position="244"/>
    </location>
</feature>
<dbReference type="InterPro" id="IPR003838">
    <property type="entry name" value="ABC3_permease_C"/>
</dbReference>
<feature type="transmembrane region" description="Helical" evidence="6">
    <location>
        <begin position="346"/>
        <end position="365"/>
    </location>
</feature>
<feature type="domain" description="ABC3 transporter permease C-terminal" evidence="7">
    <location>
        <begin position="686"/>
        <end position="799"/>
    </location>
</feature>
<evidence type="ECO:0000313" key="9">
    <source>
        <dbReference type="EMBL" id="MDN5213850.1"/>
    </source>
</evidence>
<keyword evidence="2" id="KW-1003">Cell membrane</keyword>
<name>A0ABT8L7W7_9BACT</name>
<evidence type="ECO:0000256" key="1">
    <source>
        <dbReference type="ARBA" id="ARBA00004651"/>
    </source>
</evidence>
<keyword evidence="5 6" id="KW-0472">Membrane</keyword>
<comment type="caution">
    <text evidence="9">The sequence shown here is derived from an EMBL/GenBank/DDBJ whole genome shotgun (WGS) entry which is preliminary data.</text>
</comment>
<accession>A0ABT8L7W7</accession>
<keyword evidence="4 6" id="KW-1133">Transmembrane helix</keyword>
<reference evidence="9" key="1">
    <citation type="submission" date="2023-06" db="EMBL/GenBank/DDBJ databases">
        <title>Genomic of Agaribacillus aureum.</title>
        <authorList>
            <person name="Wang G."/>
        </authorList>
    </citation>
    <scope>NUCLEOTIDE SEQUENCE</scope>
    <source>
        <strain evidence="9">BMA12</strain>
    </source>
</reference>
<evidence type="ECO:0000256" key="2">
    <source>
        <dbReference type="ARBA" id="ARBA00022475"/>
    </source>
</evidence>
<dbReference type="PANTHER" id="PTHR30572:SF18">
    <property type="entry name" value="ABC-TYPE MACROLIDE FAMILY EXPORT SYSTEM PERMEASE COMPONENT 2"/>
    <property type="match status" value="1"/>
</dbReference>
<feature type="transmembrane region" description="Helical" evidence="6">
    <location>
        <begin position="683"/>
        <end position="703"/>
    </location>
</feature>
<gene>
    <name evidence="9" type="ORF">QQ020_17380</name>
</gene>
<evidence type="ECO:0000313" key="10">
    <source>
        <dbReference type="Proteomes" id="UP001172083"/>
    </source>
</evidence>
<evidence type="ECO:0000259" key="8">
    <source>
        <dbReference type="Pfam" id="PF12704"/>
    </source>
</evidence>
<proteinExistence type="predicted"/>
<comment type="subcellular location">
    <subcellularLocation>
        <location evidence="1">Cell membrane</location>
        <topology evidence="1">Multi-pass membrane protein</topology>
    </subcellularLocation>
</comment>
<dbReference type="RefSeq" id="WP_346759190.1">
    <property type="nucleotide sequence ID" value="NZ_JAUJEB010000004.1"/>
</dbReference>
<feature type="transmembrane region" description="Helical" evidence="6">
    <location>
        <begin position="738"/>
        <end position="758"/>
    </location>
</feature>
<dbReference type="InterPro" id="IPR050250">
    <property type="entry name" value="Macrolide_Exporter_MacB"/>
</dbReference>
<feature type="transmembrane region" description="Helical" evidence="6">
    <location>
        <begin position="390"/>
        <end position="413"/>
    </location>
</feature>
<sequence>MIQNNIKIAWRNISKNPVTAAINILGLSLGFASVVLILLFIRDELSYDQFHQHKDDIYRISWFSENPQTRTPHPMAQGLVRDFPEVESAVSITPIWGPGLTRRIFSIANPQNALKYDEKAILGVDSTFFDVFSFNLLKGNPKKVLRNVGGILISDQMAKKYFRDEDPLGKQLSINDNQFLAQVEGVFEKVPENSHFHFDFLVSYVTLKSIEDENSQFHTWHDFGHFNYIKLHPKTSPLALENKLMAWAAQFVGWDRDDLERLSKAQEGFKLQPLTDIHLKSNIRWELEANGHMGYVYIMSIAAIFILVMACVNFMNLSLGKSLDRVKEIGIRKASGASKTELIRQFLVESMLISVISLVIAGLMLEVGSSWLSGLFGKQLSLNYLEQPDLVIYFLAIFIFTGLVPGLYPAIYLSSLSLSGILRGKFGSGPRGQTIIKFLVVFQFTLALMLISGSIIIFSQLQFFQDKPLGFQKEHLLVIPVKSDEIRNKFLTLKGELKNIDGVKNVAGCSNVPGKQYNQHAAFLNEDPQNRIDISDWLVDVDIIDALKLQIIAGRGFSLDFATDSMASFVINQKAVESFGLENPVGTPITWELDEKYIEGKIIGIVQDFHFQSLHEPVRPILMTIRQDFNHAIVNIGHKNVTEIISKIEDVWTSFDHQHEFEYTFFDETIDQQYRAENNLGKAVNGFAVLAVMLACLGLLGIAKLSFAKKIKQIGIRKVMGAQPLGLIVLLIRDYSKLVIIAIFTGIPLCWLVMKNWLQNFEYRVAINPITFLVTGAFLLLVTWLTLGYLTYKTAKVNPADTLKDE</sequence>
<organism evidence="9 10">
    <name type="scientific">Agaribacillus aureus</name>
    <dbReference type="NCBI Taxonomy" id="3051825"/>
    <lineage>
        <taxon>Bacteria</taxon>
        <taxon>Pseudomonadati</taxon>
        <taxon>Bacteroidota</taxon>
        <taxon>Cytophagia</taxon>
        <taxon>Cytophagales</taxon>
        <taxon>Splendidivirgaceae</taxon>
        <taxon>Agaribacillus</taxon>
    </lineage>
</organism>
<dbReference type="EMBL" id="JAUJEB010000004">
    <property type="protein sequence ID" value="MDN5213850.1"/>
    <property type="molecule type" value="Genomic_DNA"/>
</dbReference>